<dbReference type="EMBL" id="FUYA01000006">
    <property type="protein sequence ID" value="SKA74858.1"/>
    <property type="molecule type" value="Genomic_DNA"/>
</dbReference>
<feature type="transmembrane region" description="Helical" evidence="6">
    <location>
        <begin position="7"/>
        <end position="26"/>
    </location>
</feature>
<dbReference type="GO" id="GO:0009403">
    <property type="term" value="P:toxin biosynthetic process"/>
    <property type="evidence" value="ECO:0007669"/>
    <property type="project" value="InterPro"/>
</dbReference>
<name>A0A1T4WCV6_9BACT</name>
<dbReference type="PANTHER" id="PTHR36926:SF1">
    <property type="entry name" value="COLICIN V PRODUCTION PROTEIN"/>
    <property type="match status" value="1"/>
</dbReference>
<evidence type="ECO:0000256" key="3">
    <source>
        <dbReference type="ARBA" id="ARBA00022989"/>
    </source>
</evidence>
<dbReference type="OrthoDB" id="5419037at2"/>
<evidence type="ECO:0000256" key="1">
    <source>
        <dbReference type="ARBA" id="ARBA00004141"/>
    </source>
</evidence>
<evidence type="ECO:0000256" key="5">
    <source>
        <dbReference type="SAM" id="Coils"/>
    </source>
</evidence>
<feature type="coiled-coil region" evidence="5">
    <location>
        <begin position="173"/>
        <end position="200"/>
    </location>
</feature>
<reference evidence="7 8" key="1">
    <citation type="submission" date="2017-02" db="EMBL/GenBank/DDBJ databases">
        <authorList>
            <person name="Peterson S.W."/>
        </authorList>
    </citation>
    <scope>NUCLEOTIDE SEQUENCE [LARGE SCALE GENOMIC DNA]</scope>
    <source>
        <strain evidence="7 8">DSM 18034</strain>
    </source>
</reference>
<gene>
    <name evidence="7" type="ORF">SAMN02745702_02055</name>
</gene>
<evidence type="ECO:0000313" key="7">
    <source>
        <dbReference type="EMBL" id="SKA74858.1"/>
    </source>
</evidence>
<keyword evidence="2 6" id="KW-0812">Transmembrane</keyword>
<comment type="subcellular location">
    <subcellularLocation>
        <location evidence="1">Membrane</location>
        <topology evidence="1">Multi-pass membrane protein</topology>
    </subcellularLocation>
</comment>
<feature type="transmembrane region" description="Helical" evidence="6">
    <location>
        <begin position="65"/>
        <end position="87"/>
    </location>
</feature>
<dbReference type="AlphaFoldDB" id="A0A1T4WCV6"/>
<keyword evidence="4 6" id="KW-0472">Membrane</keyword>
<dbReference type="STRING" id="1121442.SAMN02745702_02055"/>
<dbReference type="GO" id="GO:0016020">
    <property type="term" value="C:membrane"/>
    <property type="evidence" value="ECO:0007669"/>
    <property type="project" value="UniProtKB-SubCell"/>
</dbReference>
<keyword evidence="3 6" id="KW-1133">Transmembrane helix</keyword>
<accession>A0A1T4WCV6</accession>
<evidence type="ECO:0000256" key="4">
    <source>
        <dbReference type="ARBA" id="ARBA00023136"/>
    </source>
</evidence>
<evidence type="ECO:0000256" key="6">
    <source>
        <dbReference type="SAM" id="Phobius"/>
    </source>
</evidence>
<dbReference type="InterPro" id="IPR003825">
    <property type="entry name" value="Colicin-V_CvpA"/>
</dbReference>
<organism evidence="7 8">
    <name type="scientific">Desulfobaculum bizertense DSM 18034</name>
    <dbReference type="NCBI Taxonomy" id="1121442"/>
    <lineage>
        <taxon>Bacteria</taxon>
        <taxon>Pseudomonadati</taxon>
        <taxon>Thermodesulfobacteriota</taxon>
        <taxon>Desulfovibrionia</taxon>
        <taxon>Desulfovibrionales</taxon>
        <taxon>Desulfovibrionaceae</taxon>
        <taxon>Desulfobaculum</taxon>
    </lineage>
</organism>
<dbReference type="Proteomes" id="UP000189733">
    <property type="component" value="Unassembled WGS sequence"/>
</dbReference>
<dbReference type="PANTHER" id="PTHR36926">
    <property type="entry name" value="COLICIN V PRODUCTION PROTEIN"/>
    <property type="match status" value="1"/>
</dbReference>
<feature type="transmembrane region" description="Helical" evidence="6">
    <location>
        <begin position="107"/>
        <end position="126"/>
    </location>
</feature>
<dbReference type="RefSeq" id="WP_078685333.1">
    <property type="nucleotide sequence ID" value="NZ_FUYA01000006.1"/>
</dbReference>
<sequence>MFNALDIVFAVIGVYYVIRGVFRGFMREVLSMLGLLFAYWLANAHGEALVPYFSQWIKSPGILSFLSYLSVFVGAVIGVGILAWLVVKVFRIRPVPLLDIPGGGLAGLFKAGVFCCVILVGINSYLPDYKGLQDSKIAPYLEPGVEALQYFTPDRMRNFDPTDLQIRLDEQRKAALEDFLNGTKDEARELQEEAQNFDARSEFGDAKNSLSERSKKWFANVKAFLDKAREDGNG</sequence>
<evidence type="ECO:0000256" key="2">
    <source>
        <dbReference type="ARBA" id="ARBA00022692"/>
    </source>
</evidence>
<keyword evidence="5" id="KW-0175">Coiled coil</keyword>
<dbReference type="InterPro" id="IPR052719">
    <property type="entry name" value="CvpA-like"/>
</dbReference>
<feature type="transmembrane region" description="Helical" evidence="6">
    <location>
        <begin position="32"/>
        <end position="53"/>
    </location>
</feature>
<protein>
    <submittedName>
        <fullName evidence="7">Colicin V production protein</fullName>
    </submittedName>
</protein>
<dbReference type="Pfam" id="PF02674">
    <property type="entry name" value="Colicin_V"/>
    <property type="match status" value="1"/>
</dbReference>
<proteinExistence type="predicted"/>
<keyword evidence="8" id="KW-1185">Reference proteome</keyword>
<evidence type="ECO:0000313" key="8">
    <source>
        <dbReference type="Proteomes" id="UP000189733"/>
    </source>
</evidence>